<evidence type="ECO:0000256" key="5">
    <source>
        <dbReference type="PROSITE-ProRule" id="PRU00108"/>
    </source>
</evidence>
<protein>
    <submittedName>
        <fullName evidence="9">Homeobox protein engrailed-2</fullName>
    </submittedName>
</protein>
<dbReference type="GO" id="GO:0005634">
    <property type="term" value="C:nucleus"/>
    <property type="evidence" value="ECO:0007669"/>
    <property type="project" value="UniProtKB-SubCell"/>
</dbReference>
<evidence type="ECO:0000256" key="1">
    <source>
        <dbReference type="ARBA" id="ARBA00004123"/>
    </source>
</evidence>
<dbReference type="GO" id="GO:0000981">
    <property type="term" value="F:DNA-binding transcription factor activity, RNA polymerase II-specific"/>
    <property type="evidence" value="ECO:0007669"/>
    <property type="project" value="InterPro"/>
</dbReference>
<evidence type="ECO:0000256" key="3">
    <source>
        <dbReference type="ARBA" id="ARBA00023155"/>
    </source>
</evidence>
<dbReference type="GO" id="GO:0000978">
    <property type="term" value="F:RNA polymerase II cis-regulatory region sequence-specific DNA binding"/>
    <property type="evidence" value="ECO:0007669"/>
    <property type="project" value="TreeGrafter"/>
</dbReference>
<feature type="domain" description="Homeobox" evidence="8">
    <location>
        <begin position="64"/>
        <end position="125"/>
    </location>
</feature>
<dbReference type="GO" id="GO:0030154">
    <property type="term" value="P:cell differentiation"/>
    <property type="evidence" value="ECO:0007669"/>
    <property type="project" value="TreeGrafter"/>
</dbReference>
<dbReference type="InterPro" id="IPR017970">
    <property type="entry name" value="Homeobox_CS"/>
</dbReference>
<evidence type="ECO:0000256" key="4">
    <source>
        <dbReference type="ARBA" id="ARBA00023242"/>
    </source>
</evidence>
<accession>A0A2P6NC60</accession>
<dbReference type="SUPFAM" id="SSF46689">
    <property type="entry name" value="Homeodomain-like"/>
    <property type="match status" value="1"/>
</dbReference>
<gene>
    <name evidence="9" type="ORF">PROFUN_10899</name>
</gene>
<dbReference type="CDD" id="cd00086">
    <property type="entry name" value="homeodomain"/>
    <property type="match status" value="1"/>
</dbReference>
<dbReference type="InParanoid" id="A0A2P6NC60"/>
<comment type="subcellular location">
    <subcellularLocation>
        <location evidence="1 5 6">Nucleus</location>
    </subcellularLocation>
</comment>
<keyword evidence="2 5" id="KW-0238">DNA-binding</keyword>
<dbReference type="InterPro" id="IPR001356">
    <property type="entry name" value="HD"/>
</dbReference>
<feature type="region of interest" description="Disordered" evidence="7">
    <location>
        <begin position="55"/>
        <end position="79"/>
    </location>
</feature>
<dbReference type="EMBL" id="MDYQ01000122">
    <property type="protein sequence ID" value="PRP81537.1"/>
    <property type="molecule type" value="Genomic_DNA"/>
</dbReference>
<name>A0A2P6NC60_9EUKA</name>
<keyword evidence="10" id="KW-1185">Reference proteome</keyword>
<dbReference type="Gene3D" id="1.10.10.60">
    <property type="entry name" value="Homeodomain-like"/>
    <property type="match status" value="1"/>
</dbReference>
<dbReference type="OrthoDB" id="20971at2759"/>
<keyword evidence="4 5" id="KW-0539">Nucleus</keyword>
<evidence type="ECO:0000256" key="2">
    <source>
        <dbReference type="ARBA" id="ARBA00023125"/>
    </source>
</evidence>
<dbReference type="SMART" id="SM00389">
    <property type="entry name" value="HOX"/>
    <property type="match status" value="1"/>
</dbReference>
<dbReference type="PROSITE" id="PS50071">
    <property type="entry name" value="HOMEOBOX_2"/>
    <property type="match status" value="1"/>
</dbReference>
<dbReference type="InterPro" id="IPR051000">
    <property type="entry name" value="Homeobox_DNA-bind_prot"/>
</dbReference>
<organism evidence="9 10">
    <name type="scientific">Planoprotostelium fungivorum</name>
    <dbReference type="NCBI Taxonomy" id="1890364"/>
    <lineage>
        <taxon>Eukaryota</taxon>
        <taxon>Amoebozoa</taxon>
        <taxon>Evosea</taxon>
        <taxon>Variosea</taxon>
        <taxon>Cavosteliida</taxon>
        <taxon>Cavosteliaceae</taxon>
        <taxon>Planoprotostelium</taxon>
    </lineage>
</organism>
<keyword evidence="3 5" id="KW-0371">Homeobox</keyword>
<evidence type="ECO:0000256" key="6">
    <source>
        <dbReference type="RuleBase" id="RU000682"/>
    </source>
</evidence>
<sequence length="154" mass="18557">MSVHVLTPRYSAVRFPLLYTERDFAQGRRRGTESRHLPQKFKLETTPMMEPQLRRHLKNNRNRDDGRSKERRTTPEQQARLNAAYEMNNRMDDRGDLVVLAEELGLSERRVRTWFQNKRAKERRRERDEECLKRIQSEFPCTNIPKMKLAFIIN</sequence>
<comment type="caution">
    <text evidence="9">The sequence shown here is derived from an EMBL/GenBank/DDBJ whole genome shotgun (WGS) entry which is preliminary data.</text>
</comment>
<evidence type="ECO:0000313" key="9">
    <source>
        <dbReference type="EMBL" id="PRP81537.1"/>
    </source>
</evidence>
<dbReference type="PROSITE" id="PS00027">
    <property type="entry name" value="HOMEOBOX_1"/>
    <property type="match status" value="1"/>
</dbReference>
<dbReference type="Proteomes" id="UP000241769">
    <property type="component" value="Unassembled WGS sequence"/>
</dbReference>
<feature type="DNA-binding region" description="Homeobox" evidence="5">
    <location>
        <begin position="66"/>
        <end position="126"/>
    </location>
</feature>
<proteinExistence type="predicted"/>
<dbReference type="InterPro" id="IPR009057">
    <property type="entry name" value="Homeodomain-like_sf"/>
</dbReference>
<dbReference type="PANTHER" id="PTHR24324">
    <property type="entry name" value="HOMEOBOX PROTEIN HHEX"/>
    <property type="match status" value="1"/>
</dbReference>
<dbReference type="Pfam" id="PF00046">
    <property type="entry name" value="Homeodomain"/>
    <property type="match status" value="1"/>
</dbReference>
<evidence type="ECO:0000256" key="7">
    <source>
        <dbReference type="SAM" id="MobiDB-lite"/>
    </source>
</evidence>
<dbReference type="AlphaFoldDB" id="A0A2P6NC60"/>
<dbReference type="PANTHER" id="PTHR24324:SF5">
    <property type="entry name" value="HEMATOPOIETICALLY-EXPRESSED HOMEOBOX PROTEIN HHEX"/>
    <property type="match status" value="1"/>
</dbReference>
<reference evidence="9 10" key="1">
    <citation type="journal article" date="2018" name="Genome Biol. Evol.">
        <title>Multiple Roots of Fruiting Body Formation in Amoebozoa.</title>
        <authorList>
            <person name="Hillmann F."/>
            <person name="Forbes G."/>
            <person name="Novohradska S."/>
            <person name="Ferling I."/>
            <person name="Riege K."/>
            <person name="Groth M."/>
            <person name="Westermann M."/>
            <person name="Marz M."/>
            <person name="Spaller T."/>
            <person name="Winckler T."/>
            <person name="Schaap P."/>
            <person name="Glockner G."/>
        </authorList>
    </citation>
    <scope>NUCLEOTIDE SEQUENCE [LARGE SCALE GENOMIC DNA]</scope>
    <source>
        <strain evidence="9 10">Jena</strain>
    </source>
</reference>
<dbReference type="STRING" id="1890364.A0A2P6NC60"/>
<evidence type="ECO:0000259" key="8">
    <source>
        <dbReference type="PROSITE" id="PS50071"/>
    </source>
</evidence>
<evidence type="ECO:0000313" key="10">
    <source>
        <dbReference type="Proteomes" id="UP000241769"/>
    </source>
</evidence>
<feature type="compositionally biased region" description="Basic and acidic residues" evidence="7">
    <location>
        <begin position="61"/>
        <end position="74"/>
    </location>
</feature>